<evidence type="ECO:0000313" key="3">
    <source>
        <dbReference type="Proteomes" id="UP000186817"/>
    </source>
</evidence>
<organism evidence="2 3">
    <name type="scientific">Symbiodinium microadriaticum</name>
    <name type="common">Dinoflagellate</name>
    <name type="synonym">Zooxanthella microadriatica</name>
    <dbReference type="NCBI Taxonomy" id="2951"/>
    <lineage>
        <taxon>Eukaryota</taxon>
        <taxon>Sar</taxon>
        <taxon>Alveolata</taxon>
        <taxon>Dinophyceae</taxon>
        <taxon>Suessiales</taxon>
        <taxon>Symbiodiniaceae</taxon>
        <taxon>Symbiodinium</taxon>
    </lineage>
</organism>
<accession>A0A1Q9F544</accession>
<evidence type="ECO:0000313" key="2">
    <source>
        <dbReference type="EMBL" id="OLQ14803.1"/>
    </source>
</evidence>
<sequence length="285" mass="31695">MLNCFRLEGEIEACAESARDMWGWRAAAKEMAAAEVSNGMHKWTVHIPVRTSGRGKRRMEPAQAHPEEDDFSQFLSQENAAPAAQPEVTAEALLRVVAESSQRQEQLLGKVCSLLVSLDEKLGRIASAQERLEDSLHRAADAPAGAARAPVSGQVQQRGALVAPPGKPGYSAAGAQQGPSPEEQRLQQERLAAERLRMEEENRRRAEEMNRRREEEERRKREEEERRRQEEERRREEERLRKEELGKKTSGLMSGLLSSDSGGSGGGLFGDDAPKRSSKGGLFDD</sequence>
<keyword evidence="3" id="KW-1185">Reference proteome</keyword>
<feature type="compositionally biased region" description="Low complexity" evidence="1">
    <location>
        <begin position="141"/>
        <end position="150"/>
    </location>
</feature>
<protein>
    <submittedName>
        <fullName evidence="2">Uncharacterized protein</fullName>
    </submittedName>
</protein>
<dbReference type="EMBL" id="LSRX01000010">
    <property type="protein sequence ID" value="OLQ14803.1"/>
    <property type="molecule type" value="Genomic_DNA"/>
</dbReference>
<evidence type="ECO:0000256" key="1">
    <source>
        <dbReference type="SAM" id="MobiDB-lite"/>
    </source>
</evidence>
<comment type="caution">
    <text evidence="2">The sequence shown here is derived from an EMBL/GenBank/DDBJ whole genome shotgun (WGS) entry which is preliminary data.</text>
</comment>
<feature type="compositionally biased region" description="Basic and acidic residues" evidence="1">
    <location>
        <begin position="182"/>
        <end position="247"/>
    </location>
</feature>
<name>A0A1Q9F544_SYMMI</name>
<reference evidence="2 3" key="1">
    <citation type="submission" date="2016-02" db="EMBL/GenBank/DDBJ databases">
        <title>Genome analysis of coral dinoflagellate symbionts highlights evolutionary adaptations to a symbiotic lifestyle.</title>
        <authorList>
            <person name="Aranda M."/>
            <person name="Li Y."/>
            <person name="Liew Y.J."/>
            <person name="Baumgarten S."/>
            <person name="Simakov O."/>
            <person name="Wilson M."/>
            <person name="Piel J."/>
            <person name="Ashoor H."/>
            <person name="Bougouffa S."/>
            <person name="Bajic V.B."/>
            <person name="Ryu T."/>
            <person name="Ravasi T."/>
            <person name="Bayer T."/>
            <person name="Micklem G."/>
            <person name="Kim H."/>
            <person name="Bhak J."/>
            <person name="Lajeunesse T.C."/>
            <person name="Voolstra C.R."/>
        </authorList>
    </citation>
    <scope>NUCLEOTIDE SEQUENCE [LARGE SCALE GENOMIC DNA]</scope>
    <source>
        <strain evidence="2 3">CCMP2467</strain>
    </source>
</reference>
<feature type="compositionally biased region" description="Low complexity" evidence="1">
    <location>
        <begin position="250"/>
        <end position="261"/>
    </location>
</feature>
<dbReference type="OrthoDB" id="446900at2759"/>
<dbReference type="AlphaFoldDB" id="A0A1Q9F544"/>
<gene>
    <name evidence="2" type="ORF">AK812_SmicGene998</name>
</gene>
<proteinExistence type="predicted"/>
<dbReference type="Proteomes" id="UP000186817">
    <property type="component" value="Unassembled WGS sequence"/>
</dbReference>
<feature type="region of interest" description="Disordered" evidence="1">
    <location>
        <begin position="141"/>
        <end position="285"/>
    </location>
</feature>